<dbReference type="InterPro" id="IPR023213">
    <property type="entry name" value="CAT-like_dom_sf"/>
</dbReference>
<dbReference type="InterPro" id="IPR000873">
    <property type="entry name" value="AMP-dep_synth/lig_dom"/>
</dbReference>
<dbReference type="SMART" id="SM00823">
    <property type="entry name" value="PKS_PP"/>
    <property type="match status" value="1"/>
</dbReference>
<reference evidence="5" key="1">
    <citation type="submission" date="2022-07" db="EMBL/GenBank/DDBJ databases">
        <title>Phylogenomic reconstructions and comparative analyses of Kickxellomycotina fungi.</title>
        <authorList>
            <person name="Reynolds N.K."/>
            <person name="Stajich J.E."/>
            <person name="Barry K."/>
            <person name="Grigoriev I.V."/>
            <person name="Crous P."/>
            <person name="Smith M.E."/>
        </authorList>
    </citation>
    <scope>NUCLEOTIDE SEQUENCE</scope>
    <source>
        <strain evidence="5">RSA 861</strain>
    </source>
</reference>
<dbReference type="GO" id="GO:0043041">
    <property type="term" value="P:amino acid activation for nonribosomal peptide biosynthetic process"/>
    <property type="evidence" value="ECO:0007669"/>
    <property type="project" value="TreeGrafter"/>
</dbReference>
<dbReference type="InterPro" id="IPR045851">
    <property type="entry name" value="AMP-bd_C_sf"/>
</dbReference>
<dbReference type="Pfam" id="PF13193">
    <property type="entry name" value="AMP-binding_C"/>
    <property type="match status" value="1"/>
</dbReference>
<dbReference type="Pfam" id="PF00550">
    <property type="entry name" value="PP-binding"/>
    <property type="match status" value="1"/>
</dbReference>
<accession>A0A9W8A6X6</accession>
<dbReference type="Gene3D" id="1.10.1200.10">
    <property type="entry name" value="ACP-like"/>
    <property type="match status" value="1"/>
</dbReference>
<dbReference type="InterPro" id="IPR036736">
    <property type="entry name" value="ACP-like_sf"/>
</dbReference>
<dbReference type="PANTHER" id="PTHR45527:SF1">
    <property type="entry name" value="FATTY ACID SYNTHASE"/>
    <property type="match status" value="1"/>
</dbReference>
<dbReference type="InterPro" id="IPR010071">
    <property type="entry name" value="AA_adenyl_dom"/>
</dbReference>
<dbReference type="PROSITE" id="PS50075">
    <property type="entry name" value="CARRIER"/>
    <property type="match status" value="1"/>
</dbReference>
<evidence type="ECO:0000256" key="1">
    <source>
        <dbReference type="ARBA" id="ARBA00022450"/>
    </source>
</evidence>
<dbReference type="InterPro" id="IPR020806">
    <property type="entry name" value="PKS_PP-bd"/>
</dbReference>
<dbReference type="PROSITE" id="PS00455">
    <property type="entry name" value="AMP_BINDING"/>
    <property type="match status" value="1"/>
</dbReference>
<feature type="domain" description="Carrier" evidence="4">
    <location>
        <begin position="543"/>
        <end position="619"/>
    </location>
</feature>
<dbReference type="GO" id="GO:0016874">
    <property type="term" value="F:ligase activity"/>
    <property type="evidence" value="ECO:0007669"/>
    <property type="project" value="UniProtKB-KW"/>
</dbReference>
<comment type="caution">
    <text evidence="5">The sequence shown here is derived from an EMBL/GenBank/DDBJ whole genome shotgun (WGS) entry which is preliminary data.</text>
</comment>
<dbReference type="SUPFAM" id="SSF47336">
    <property type="entry name" value="ACP-like"/>
    <property type="match status" value="1"/>
</dbReference>
<dbReference type="NCBIfam" id="TIGR01733">
    <property type="entry name" value="AA-adenyl-dom"/>
    <property type="match status" value="1"/>
</dbReference>
<dbReference type="Pfam" id="PF00668">
    <property type="entry name" value="Condensation"/>
    <property type="match status" value="2"/>
</dbReference>
<dbReference type="SUPFAM" id="SSF56801">
    <property type="entry name" value="Acetyl-CoA synthetase-like"/>
    <property type="match status" value="1"/>
</dbReference>
<dbReference type="InterPro" id="IPR001242">
    <property type="entry name" value="Condensation_dom"/>
</dbReference>
<proteinExistence type="predicted"/>
<protein>
    <recommendedName>
        <fullName evidence="4">Carrier domain-containing protein</fullName>
    </recommendedName>
</protein>
<dbReference type="Gene3D" id="3.30.559.10">
    <property type="entry name" value="Chloramphenicol acetyltransferase-like domain"/>
    <property type="match status" value="2"/>
</dbReference>
<sequence>MSGWQFCTVAPIVAKAAEGLELLTSPTIANVTWVSQVERQRLLQFAGTISHPDAINPPVHLLVSEWASRTPAGVALEYENRTVTYAEFDYLTSALAYRLVHRCGARPEVRIALFLPKSIEFFVALFAVLKSGAAYIPIDPEYPEERIRYILEDGAASLILAKLETRSRLPTGQTCPVLLVDTLPDLVQDETSTGTPLAFHHSQPADLAYIVYTSGTTGQPKGVMVEHGNLSSFAAEPTHLEFYRPGNRELLVYAIGFDALLWPTLKSLCYGGTLVLPGPDLLGGLASVHTTSATPSFLAKLCPADFPMLRSVLSGGEPCTRHLVDTWSRHCHFSNAYGPSETTVASFTVAPEAGDPVTVGRPTRNVLAYIVDENLDLVPVGAPGQLLIGGLGVARGYCNLPDLTAQKFIANPFGPGRVYLTGDKARWLPNGYADILGRLDHQIKLRGFRIELEEVEAASTSYPAVQLAVATVQADRLVLFVEPESVNTVALLEHLRTRLAKFMMPDHVVPVARLPLTANGKVDRRALSEFTVSTPVTTPTEPHGFTDLELRLREAWAQVLQLPAERIGPSDDFFRIGGDSISAILLVSKCQQLGYKAAVPLIYEYRQLRALTAQLIPLVTATSETNQRQVQGPVDLTPIQRWFFTLAMRNLHHFNQSFTLRVGPFVTVAHIRQALVQLTNHHDILRARFHRRNETEWEQSIPSAEAAAGDFFVTETTVAEADYANLILKIQSSLNLTDGPVMAACLIHSHEKPGCSRLFWTIHHALVDLVSWRVLIEDLQTILTGGQLPPKTLSFQTWCSQLDDYTRTLTADAWPVQSMTVDNRQLLPPPEVLDPVPTVARLSISYEFDREFTTQLLLQLAPQWRVTPRDMLLATFARAYCQALGTTQVSFVMEGHGREPWSDAMDVSRTVGWFTALYPLVLDVPLGSSALDSIRHAKEAMQQIPNRGFPYSLLLQMPGADLAERSKLVAKTPKRLDVQFNYLGRFGGTSSGGEAVSIEWDDRFGLHDFAPNDHAVYDLNPMPLVNQDRLRLVMEYNPRVYEGKLASQLISLWRQGLENLCSTPAISAQPIFTRFDVPLLQPTEQEFGALIAELKRRDISVSDIEDILPCSPMQGSLLTATLKDRSAYLVQTAIRLTGNTDLDRFRCSWDNLTQRHSILRTVFLPFTSTSCNGFAQIVLHNPSVAWTLDKAPLLSLPSFFVENRGLGFDMLRPMVRIHISPTGHPKTFQFVLTIHHALIDGWSLPLLLDDLCRLYTSPTTSAEPAGPPFRRVIEKVTGQDEAAAREFWVDYLRGVQPTPAPLIGMELTGERGLAEHRCTLAVHKPDLLQAAQRFGVTLSTLLRAAYALVLGRYLGRDDFVIGFTVSGRNLDMPGITNVVGPCLNMIPLRFRLTDQSLGDWFQQIQTDTFRMIPFEHTSRAKINRWCNSTMSSPLFHILNGFENFPQLDLKTEEVSIELGPVHEFTEYPLDSDFIDKPEAISFVCAYERAFCQKACVVQMVERIDQVLIEFASATADTKISSVLPSLSVAVPSSPERRVVADGFQVPLATLDRYLAKKNVPSPFSVVTHDGRIVTRTSATEADLETLRTLYTDLELPVSLTPATIISLDAFPHLSSASEGDLVRLGEAYLHVSDEMAQHTVKSYEKWWLMITCMDLLSGAGCKAKPSEAVWMHLRSRPSLLLQLEYRIKQRFGITLDTRTILACDCLMTMASAIEAPGPLLPRTPALVSQSTHTKSTIHHRAKVML</sequence>
<dbReference type="Gene3D" id="3.30.300.30">
    <property type="match status" value="1"/>
</dbReference>
<organism evidence="5 6">
    <name type="scientific">Tieghemiomyces parasiticus</name>
    <dbReference type="NCBI Taxonomy" id="78921"/>
    <lineage>
        <taxon>Eukaryota</taxon>
        <taxon>Fungi</taxon>
        <taxon>Fungi incertae sedis</taxon>
        <taxon>Zoopagomycota</taxon>
        <taxon>Kickxellomycotina</taxon>
        <taxon>Dimargaritomycetes</taxon>
        <taxon>Dimargaritales</taxon>
        <taxon>Dimargaritaceae</taxon>
        <taxon>Tieghemiomyces</taxon>
    </lineage>
</organism>
<gene>
    <name evidence="5" type="ORF">IWQ60_005184</name>
</gene>
<keyword evidence="6" id="KW-1185">Reference proteome</keyword>
<dbReference type="SUPFAM" id="SSF52777">
    <property type="entry name" value="CoA-dependent acyltransferases"/>
    <property type="match status" value="4"/>
</dbReference>
<dbReference type="GO" id="GO:0005737">
    <property type="term" value="C:cytoplasm"/>
    <property type="evidence" value="ECO:0007669"/>
    <property type="project" value="TreeGrafter"/>
</dbReference>
<evidence type="ECO:0000313" key="5">
    <source>
        <dbReference type="EMBL" id="KAJ1924469.1"/>
    </source>
</evidence>
<evidence type="ECO:0000313" key="6">
    <source>
        <dbReference type="Proteomes" id="UP001150569"/>
    </source>
</evidence>
<keyword evidence="3" id="KW-0436">Ligase</keyword>
<dbReference type="CDD" id="cd05930">
    <property type="entry name" value="A_NRPS"/>
    <property type="match status" value="1"/>
</dbReference>
<dbReference type="InterPro" id="IPR020845">
    <property type="entry name" value="AMP-binding_CS"/>
</dbReference>
<keyword evidence="1" id="KW-0596">Phosphopantetheine</keyword>
<dbReference type="CDD" id="cd19542">
    <property type="entry name" value="CT_NRPS-like"/>
    <property type="match status" value="1"/>
</dbReference>
<evidence type="ECO:0000256" key="2">
    <source>
        <dbReference type="ARBA" id="ARBA00022553"/>
    </source>
</evidence>
<dbReference type="Proteomes" id="UP001150569">
    <property type="component" value="Unassembled WGS sequence"/>
</dbReference>
<dbReference type="GO" id="GO:0031177">
    <property type="term" value="F:phosphopantetheine binding"/>
    <property type="evidence" value="ECO:0007669"/>
    <property type="project" value="InterPro"/>
</dbReference>
<evidence type="ECO:0000259" key="4">
    <source>
        <dbReference type="PROSITE" id="PS50075"/>
    </source>
</evidence>
<dbReference type="OrthoDB" id="416786at2759"/>
<name>A0A9W8A6X6_9FUNG</name>
<dbReference type="EMBL" id="JANBPT010000271">
    <property type="protein sequence ID" value="KAJ1924469.1"/>
    <property type="molecule type" value="Genomic_DNA"/>
</dbReference>
<dbReference type="InterPro" id="IPR009081">
    <property type="entry name" value="PP-bd_ACP"/>
</dbReference>
<dbReference type="InterPro" id="IPR025110">
    <property type="entry name" value="AMP-bd_C"/>
</dbReference>
<evidence type="ECO:0000256" key="3">
    <source>
        <dbReference type="ARBA" id="ARBA00022598"/>
    </source>
</evidence>
<keyword evidence="2" id="KW-0597">Phosphoprotein</keyword>
<dbReference type="Gene3D" id="3.40.50.12780">
    <property type="entry name" value="N-terminal domain of ligase-like"/>
    <property type="match status" value="1"/>
</dbReference>
<dbReference type="Gene3D" id="3.30.559.30">
    <property type="entry name" value="Nonribosomal peptide synthetase, condensation domain"/>
    <property type="match status" value="2"/>
</dbReference>
<dbReference type="InterPro" id="IPR042099">
    <property type="entry name" value="ANL_N_sf"/>
</dbReference>
<dbReference type="PANTHER" id="PTHR45527">
    <property type="entry name" value="NONRIBOSOMAL PEPTIDE SYNTHETASE"/>
    <property type="match status" value="1"/>
</dbReference>
<dbReference type="GO" id="GO:0044550">
    <property type="term" value="P:secondary metabolite biosynthetic process"/>
    <property type="evidence" value="ECO:0007669"/>
    <property type="project" value="TreeGrafter"/>
</dbReference>
<dbReference type="Pfam" id="PF00501">
    <property type="entry name" value="AMP-binding"/>
    <property type="match status" value="1"/>
</dbReference>